<gene>
    <name evidence="6" type="ORF">VNO78_04106</name>
</gene>
<dbReference type="PANTHER" id="PTHR19847:SF7">
    <property type="entry name" value="DDB1- AND CUL4-ASSOCIATED FACTOR 11"/>
    <property type="match status" value="1"/>
</dbReference>
<feature type="repeat" description="WD" evidence="4">
    <location>
        <begin position="423"/>
        <end position="464"/>
    </location>
</feature>
<evidence type="ECO:0008006" key="8">
    <source>
        <dbReference type="Google" id="ProtNLM"/>
    </source>
</evidence>
<evidence type="ECO:0000256" key="5">
    <source>
        <dbReference type="SAM" id="MobiDB-lite"/>
    </source>
</evidence>
<proteinExistence type="inferred from homology"/>
<dbReference type="Proteomes" id="UP001386955">
    <property type="component" value="Unassembled WGS sequence"/>
</dbReference>
<dbReference type="GO" id="GO:0080008">
    <property type="term" value="C:Cul4-RING E3 ubiquitin ligase complex"/>
    <property type="evidence" value="ECO:0007669"/>
    <property type="project" value="TreeGrafter"/>
</dbReference>
<name>A0AAN9TFN2_PSOTE</name>
<organism evidence="6 7">
    <name type="scientific">Psophocarpus tetragonolobus</name>
    <name type="common">Winged bean</name>
    <name type="synonym">Dolichos tetragonolobus</name>
    <dbReference type="NCBI Taxonomy" id="3891"/>
    <lineage>
        <taxon>Eukaryota</taxon>
        <taxon>Viridiplantae</taxon>
        <taxon>Streptophyta</taxon>
        <taxon>Embryophyta</taxon>
        <taxon>Tracheophyta</taxon>
        <taxon>Spermatophyta</taxon>
        <taxon>Magnoliopsida</taxon>
        <taxon>eudicotyledons</taxon>
        <taxon>Gunneridae</taxon>
        <taxon>Pentapetalae</taxon>
        <taxon>rosids</taxon>
        <taxon>fabids</taxon>
        <taxon>Fabales</taxon>
        <taxon>Fabaceae</taxon>
        <taxon>Papilionoideae</taxon>
        <taxon>50 kb inversion clade</taxon>
        <taxon>NPAAA clade</taxon>
        <taxon>indigoferoid/millettioid clade</taxon>
        <taxon>Phaseoleae</taxon>
        <taxon>Psophocarpus</taxon>
    </lineage>
</organism>
<evidence type="ECO:0000313" key="6">
    <source>
        <dbReference type="EMBL" id="KAK7412610.1"/>
    </source>
</evidence>
<comment type="caution">
    <text evidence="6">The sequence shown here is derived from an EMBL/GenBank/DDBJ whole genome shotgun (WGS) entry which is preliminary data.</text>
</comment>
<dbReference type="Pfam" id="PF00400">
    <property type="entry name" value="WD40"/>
    <property type="match status" value="5"/>
</dbReference>
<dbReference type="InterPro" id="IPR001680">
    <property type="entry name" value="WD40_rpt"/>
</dbReference>
<comment type="similarity">
    <text evidence="3">Belongs to the WD repeat LEC14B family.</text>
</comment>
<keyword evidence="2" id="KW-0677">Repeat</keyword>
<dbReference type="InterPro" id="IPR051859">
    <property type="entry name" value="DCAF"/>
</dbReference>
<evidence type="ECO:0000313" key="7">
    <source>
        <dbReference type="Proteomes" id="UP001386955"/>
    </source>
</evidence>
<dbReference type="Gene3D" id="2.130.10.10">
    <property type="entry name" value="YVTN repeat-like/Quinoprotein amine dehydrogenase"/>
    <property type="match status" value="2"/>
</dbReference>
<evidence type="ECO:0000256" key="3">
    <source>
        <dbReference type="ARBA" id="ARBA00061298"/>
    </source>
</evidence>
<dbReference type="PANTHER" id="PTHR19847">
    <property type="entry name" value="DDB1- AND CUL4-ASSOCIATED FACTOR 11"/>
    <property type="match status" value="1"/>
</dbReference>
<accession>A0AAN9TFN2</accession>
<evidence type="ECO:0000256" key="1">
    <source>
        <dbReference type="ARBA" id="ARBA00022574"/>
    </source>
</evidence>
<feature type="repeat" description="WD" evidence="4">
    <location>
        <begin position="376"/>
        <end position="409"/>
    </location>
</feature>
<dbReference type="PROSITE" id="PS50082">
    <property type="entry name" value="WD_REPEATS_2"/>
    <property type="match status" value="4"/>
</dbReference>
<dbReference type="FunFam" id="2.130.10.10:FF:000492">
    <property type="entry name" value="LEC14B homolog isoform X2"/>
    <property type="match status" value="1"/>
</dbReference>
<dbReference type="InterPro" id="IPR036322">
    <property type="entry name" value="WD40_repeat_dom_sf"/>
</dbReference>
<feature type="repeat" description="WD" evidence="4">
    <location>
        <begin position="546"/>
        <end position="578"/>
    </location>
</feature>
<feature type="repeat" description="WD" evidence="4">
    <location>
        <begin position="341"/>
        <end position="375"/>
    </location>
</feature>
<dbReference type="GO" id="GO:0043161">
    <property type="term" value="P:proteasome-mediated ubiquitin-dependent protein catabolic process"/>
    <property type="evidence" value="ECO:0007669"/>
    <property type="project" value="TreeGrafter"/>
</dbReference>
<feature type="region of interest" description="Disordered" evidence="5">
    <location>
        <begin position="138"/>
        <end position="159"/>
    </location>
</feature>
<dbReference type="PROSITE" id="PS50294">
    <property type="entry name" value="WD_REPEATS_REGION"/>
    <property type="match status" value="2"/>
</dbReference>
<keyword evidence="1 4" id="KW-0853">WD repeat</keyword>
<evidence type="ECO:0000256" key="4">
    <source>
        <dbReference type="PROSITE-ProRule" id="PRU00221"/>
    </source>
</evidence>
<dbReference type="SMART" id="SM00320">
    <property type="entry name" value="WD40"/>
    <property type="match status" value="6"/>
</dbReference>
<dbReference type="InterPro" id="IPR015943">
    <property type="entry name" value="WD40/YVTN_repeat-like_dom_sf"/>
</dbReference>
<dbReference type="FunFam" id="2.130.10.10:FF:000557">
    <property type="entry name" value="WD repeat protein"/>
    <property type="match status" value="1"/>
</dbReference>
<keyword evidence="7" id="KW-1185">Reference proteome</keyword>
<sequence length="607" mass="68640">MLAEWLKAHHRKKTKQRQGNKGALTFPIFQNFIFIHLNFHHTGIHTHTHTATTHQNSSKQVNKLHNFVFQSEYCSIAATLLLEQPKRIILARRLVLSNICFSLYFIWLASSRCDEFSTGTECLGYIERIMSRLNKNKSTCGDGSANNESSASGITSERDSHLDHEIAQLTKLRSSPHVLLSRVIPGRKRLPTSTVRMLVGREGNFSGRGRFSSADGCHVLSRYLPTKGPSIVDQMKSRAYVSQFSADGSLFIAGFQGSHIRIYDVDRGWKVKKDISARNLRWTITDSSLSPDQLYLVYASMSPIIHIVTVGSATTESIANVTEIHYGLNFSSDEDDDEFGIFSIKFSTDGRELVAGTSDSSICVYDLEADKLSLRIPAHQSDVNTVCFADESGHLIYSGSDDSFCKVWDRRCFVTKGQPAGILMGHLEGITFIDSRGDGRYLISNGKDQTTKLWDIRKMSSNAINLGLGDDEWDYRWMDYPEYARNLKHPHDQSLATYKGHSVLRTLVRCYFSPSYSTGQKYIYTGSSDSSVYIYDLVSGAQIAKLDHHEAPVRDCSWHPFYPMMISSAWDGDIVRWEFPGSDGSDKAPDRPNKRERRIRRRNLIYL</sequence>
<dbReference type="EMBL" id="JAYMYS010000001">
    <property type="protein sequence ID" value="KAK7412610.1"/>
    <property type="molecule type" value="Genomic_DNA"/>
</dbReference>
<reference evidence="6 7" key="1">
    <citation type="submission" date="2024-01" db="EMBL/GenBank/DDBJ databases">
        <title>The genomes of 5 underutilized Papilionoideae crops provide insights into root nodulation and disease resistanc.</title>
        <authorList>
            <person name="Jiang F."/>
        </authorList>
    </citation>
    <scope>NUCLEOTIDE SEQUENCE [LARGE SCALE GENOMIC DNA]</scope>
    <source>
        <strain evidence="6">DUOXIRENSHENG_FW03</strain>
        <tissue evidence="6">Leaves</tissue>
    </source>
</reference>
<feature type="compositionally biased region" description="Polar residues" evidence="5">
    <location>
        <begin position="138"/>
        <end position="155"/>
    </location>
</feature>
<dbReference type="AlphaFoldDB" id="A0AAN9TFN2"/>
<dbReference type="SUPFAM" id="SSF50978">
    <property type="entry name" value="WD40 repeat-like"/>
    <property type="match status" value="1"/>
</dbReference>
<protein>
    <recommendedName>
        <fullName evidence="8">LEC14B homolog</fullName>
    </recommendedName>
</protein>
<evidence type="ECO:0000256" key="2">
    <source>
        <dbReference type="ARBA" id="ARBA00022737"/>
    </source>
</evidence>